<organism evidence="2 3">
    <name type="scientific">Marinomonas spartinae</name>
    <dbReference type="NCBI Taxonomy" id="1792290"/>
    <lineage>
        <taxon>Bacteria</taxon>
        <taxon>Pseudomonadati</taxon>
        <taxon>Pseudomonadota</taxon>
        <taxon>Gammaproteobacteria</taxon>
        <taxon>Oceanospirillales</taxon>
        <taxon>Oceanospirillaceae</taxon>
        <taxon>Marinomonas</taxon>
    </lineage>
</organism>
<keyword evidence="3" id="KW-1185">Reference proteome</keyword>
<reference evidence="2 3" key="1">
    <citation type="submission" date="2016-06" db="EMBL/GenBank/DDBJ databases">
        <authorList>
            <person name="Kjaerup R.B."/>
            <person name="Dalgaard T.S."/>
            <person name="Juul-Madsen H.R."/>
        </authorList>
    </citation>
    <scope>NUCLEOTIDE SEQUENCE [LARGE SCALE GENOMIC DNA]</scope>
    <source>
        <strain evidence="2 3">CECT 8886</strain>
    </source>
</reference>
<feature type="domain" description="Pvc16 N-terminal" evidence="1">
    <location>
        <begin position="14"/>
        <end position="176"/>
    </location>
</feature>
<evidence type="ECO:0000313" key="3">
    <source>
        <dbReference type="Proteomes" id="UP000092544"/>
    </source>
</evidence>
<dbReference type="InterPro" id="IPR025351">
    <property type="entry name" value="Pvc16_N"/>
</dbReference>
<dbReference type="Pfam" id="PF14065">
    <property type="entry name" value="Pvc16_N"/>
    <property type="match status" value="1"/>
</dbReference>
<dbReference type="EMBL" id="FLOB01000004">
    <property type="protein sequence ID" value="SBS31988.1"/>
    <property type="molecule type" value="Genomic_DNA"/>
</dbReference>
<proteinExistence type="predicted"/>
<dbReference type="STRING" id="1792290.MSP8886_02303"/>
<dbReference type="AlphaFoldDB" id="A0A1A8TIJ9"/>
<protein>
    <recommendedName>
        <fullName evidence="1">Pvc16 N-terminal domain-containing protein</fullName>
    </recommendedName>
</protein>
<dbReference type="RefSeq" id="WP_067016496.1">
    <property type="nucleotide sequence ID" value="NZ_FLOB01000004.1"/>
</dbReference>
<dbReference type="Proteomes" id="UP000092544">
    <property type="component" value="Unassembled WGS sequence"/>
</dbReference>
<gene>
    <name evidence="2" type="ORF">MSP8886_02303</name>
</gene>
<evidence type="ECO:0000259" key="1">
    <source>
        <dbReference type="Pfam" id="PF14065"/>
    </source>
</evidence>
<evidence type="ECO:0000313" key="2">
    <source>
        <dbReference type="EMBL" id="SBS31988.1"/>
    </source>
</evidence>
<dbReference type="OrthoDB" id="7560784at2"/>
<accession>A0A1A8TIJ9</accession>
<name>A0A1A8TIJ9_9GAMM</name>
<sequence length="195" mass="21802">MLDDCLNYLCHKMNESIRTSFDLTEDIVVVSPPTDTDTHGMTSIENKILVFISNLEKDTFSKPGPQMTAFQAGQRSAISNKPLYLSISVVIAAHFSGMNYTDGLKILSHLFAFCHRNPVFNRQNAPDLPETLEQLVLEMETIPSGELSHMWSMLGSRYLPSCVYKVRAVIPNSETILTQVGQLSLTDTNLFKKDA</sequence>